<protein>
    <submittedName>
        <fullName evidence="3">Cytochrome P450</fullName>
    </submittedName>
</protein>
<name>A0ABV5PKR2_STRCM</name>
<evidence type="ECO:0000313" key="3">
    <source>
        <dbReference type="EMBL" id="MFB9523790.1"/>
    </source>
</evidence>
<sequence>MDLADHHRLDALYRDPYPRCARARAAPGLTFVPELDAWLVARDADVREVLRRPEDFSSANALRPDVRPGPAALAELARGLGGFRTVLSTDGEAHRAYRAPLNSGLSFARVNAVLPYAAARAEALVDAFAPRGQAELMGEYAQQLPGDVIGRLLGLTEEDARTAVHGSRRAEELLFRPLPEEEQVAAARDVVTLQHLLDNYIRERRAHPRDDLVSTMTAALVPGTGDLTREQRAEAVSQFQNLLIAGHLTTTALIGSAVHHLLRDRAQWELLCAEPERVPAAVEECARFDAPIQGFRRLTTRTVTLAGTELPAGATVFVAYGSANRDPARHADPDSFDIARTAPAKHLGFGRGVHGCPGAHLGRAQLHITLELFTRRFPHLRLGRAADQQVVVRPTLIHRSPQALHLSFPAEQPGGHQSR</sequence>
<dbReference type="Pfam" id="PF00067">
    <property type="entry name" value="p450"/>
    <property type="match status" value="1"/>
</dbReference>
<dbReference type="PANTHER" id="PTHR46696">
    <property type="entry name" value="P450, PUTATIVE (EUROFUNG)-RELATED"/>
    <property type="match status" value="1"/>
</dbReference>
<dbReference type="InterPro" id="IPR001128">
    <property type="entry name" value="Cyt_P450"/>
</dbReference>
<dbReference type="PANTHER" id="PTHR46696:SF6">
    <property type="entry name" value="P450, PUTATIVE (EUROFUNG)-RELATED"/>
    <property type="match status" value="1"/>
</dbReference>
<proteinExistence type="inferred from homology"/>
<keyword evidence="2" id="KW-0349">Heme</keyword>
<gene>
    <name evidence="3" type="ORF">ACFFTU_27980</name>
</gene>
<organism evidence="3 4">
    <name type="scientific">Streptomyces cremeus</name>
    <dbReference type="NCBI Taxonomy" id="66881"/>
    <lineage>
        <taxon>Bacteria</taxon>
        <taxon>Bacillati</taxon>
        <taxon>Actinomycetota</taxon>
        <taxon>Actinomycetes</taxon>
        <taxon>Kitasatosporales</taxon>
        <taxon>Streptomycetaceae</taxon>
        <taxon>Streptomyces</taxon>
    </lineage>
</organism>
<keyword evidence="2" id="KW-0560">Oxidoreductase</keyword>
<accession>A0ABV5PKR2</accession>
<comment type="caution">
    <text evidence="3">The sequence shown here is derived from an EMBL/GenBank/DDBJ whole genome shotgun (WGS) entry which is preliminary data.</text>
</comment>
<dbReference type="Gene3D" id="1.10.630.10">
    <property type="entry name" value="Cytochrome P450"/>
    <property type="match status" value="1"/>
</dbReference>
<keyword evidence="4" id="KW-1185">Reference proteome</keyword>
<keyword evidence="2" id="KW-0408">Iron</keyword>
<dbReference type="PROSITE" id="PS00086">
    <property type="entry name" value="CYTOCHROME_P450"/>
    <property type="match status" value="1"/>
</dbReference>
<dbReference type="InterPro" id="IPR036396">
    <property type="entry name" value="Cyt_P450_sf"/>
</dbReference>
<keyword evidence="2" id="KW-0479">Metal-binding</keyword>
<keyword evidence="2" id="KW-0503">Monooxygenase</keyword>
<dbReference type="EMBL" id="JBHMCR010000019">
    <property type="protein sequence ID" value="MFB9523790.1"/>
    <property type="molecule type" value="Genomic_DNA"/>
</dbReference>
<comment type="similarity">
    <text evidence="1 2">Belongs to the cytochrome P450 family.</text>
</comment>
<dbReference type="SUPFAM" id="SSF48264">
    <property type="entry name" value="Cytochrome P450"/>
    <property type="match status" value="1"/>
</dbReference>
<dbReference type="RefSeq" id="WP_345218778.1">
    <property type="nucleotide sequence ID" value="NZ_BAAAXE010000001.1"/>
</dbReference>
<dbReference type="Proteomes" id="UP001589718">
    <property type="component" value="Unassembled WGS sequence"/>
</dbReference>
<evidence type="ECO:0000313" key="4">
    <source>
        <dbReference type="Proteomes" id="UP001589718"/>
    </source>
</evidence>
<evidence type="ECO:0000256" key="1">
    <source>
        <dbReference type="ARBA" id="ARBA00010617"/>
    </source>
</evidence>
<evidence type="ECO:0000256" key="2">
    <source>
        <dbReference type="RuleBase" id="RU000461"/>
    </source>
</evidence>
<reference evidence="3 4" key="1">
    <citation type="submission" date="2024-09" db="EMBL/GenBank/DDBJ databases">
        <authorList>
            <person name="Sun Q."/>
            <person name="Mori K."/>
        </authorList>
    </citation>
    <scope>NUCLEOTIDE SEQUENCE [LARGE SCALE GENOMIC DNA]</scope>
    <source>
        <strain evidence="3 4">JCM 4362</strain>
    </source>
</reference>
<dbReference type="InterPro" id="IPR017972">
    <property type="entry name" value="Cyt_P450_CS"/>
</dbReference>